<gene>
    <name evidence="1" type="ORF">PBOR_15070</name>
</gene>
<dbReference type="KEGG" id="pbd:PBOR_15070"/>
<dbReference type="HOGENOM" id="CLU_164004_0_0_9"/>
<reference evidence="1" key="1">
    <citation type="submission" date="2014-08" db="EMBL/GenBank/DDBJ databases">
        <title>Comparative genomics of the Paenibacillus odorifer group.</title>
        <authorList>
            <person name="den Bakker H.C."/>
            <person name="Tsai Y.-C.Y.-C."/>
            <person name="Martin N."/>
            <person name="Korlach J."/>
            <person name="Wiedmann M."/>
        </authorList>
    </citation>
    <scope>NUCLEOTIDE SEQUENCE [LARGE SCALE GENOMIC DNA]</scope>
    <source>
        <strain evidence="1">DSM 13188</strain>
    </source>
</reference>
<dbReference type="AlphaFoldDB" id="A0A089LB98"/>
<proteinExistence type="predicted"/>
<dbReference type="Proteomes" id="UP000029518">
    <property type="component" value="Chromosome"/>
</dbReference>
<sequence>MLISNGRTTGSEQAVLSQSAVHPLLTLAETAELLRISEDQVINIIKAENSILSNNGPYEGVMLPYIKVDDKFLFSYLEIQSWVQQATLEKRVYMGTKITNR</sequence>
<keyword evidence="2" id="KW-1185">Reference proteome</keyword>
<protein>
    <submittedName>
        <fullName evidence="1">Uncharacterized protein</fullName>
    </submittedName>
</protein>
<name>A0A089LB98_PAEBO</name>
<evidence type="ECO:0000313" key="2">
    <source>
        <dbReference type="Proteomes" id="UP000029518"/>
    </source>
</evidence>
<accession>A0A089LB98</accession>
<evidence type="ECO:0000313" key="1">
    <source>
        <dbReference type="EMBL" id="AIQ58102.1"/>
    </source>
</evidence>
<organism evidence="1 2">
    <name type="scientific">Paenibacillus borealis</name>
    <dbReference type="NCBI Taxonomy" id="160799"/>
    <lineage>
        <taxon>Bacteria</taxon>
        <taxon>Bacillati</taxon>
        <taxon>Bacillota</taxon>
        <taxon>Bacilli</taxon>
        <taxon>Bacillales</taxon>
        <taxon>Paenibacillaceae</taxon>
        <taxon>Paenibacillus</taxon>
    </lineage>
</organism>
<dbReference type="EMBL" id="CP009285">
    <property type="protein sequence ID" value="AIQ58102.1"/>
    <property type="molecule type" value="Genomic_DNA"/>
</dbReference>